<dbReference type="GO" id="GO:0000978">
    <property type="term" value="F:RNA polymerase II cis-regulatory region sequence-specific DNA binding"/>
    <property type="evidence" value="ECO:0007669"/>
    <property type="project" value="TreeGrafter"/>
</dbReference>
<dbReference type="Proteomes" id="UP000277212">
    <property type="component" value="Unassembled WGS sequence"/>
</dbReference>
<dbReference type="CDD" id="cd12148">
    <property type="entry name" value="fungal_TF_MHR"/>
    <property type="match status" value="1"/>
</dbReference>
<evidence type="ECO:0000256" key="1">
    <source>
        <dbReference type="ARBA" id="ARBA00022723"/>
    </source>
</evidence>
<dbReference type="OrthoDB" id="424974at2759"/>
<protein>
    <recommendedName>
        <fullName evidence="7">Zn(2)-C6 fungal-type domain-containing protein</fullName>
    </recommendedName>
</protein>
<keyword evidence="9" id="KW-1185">Reference proteome</keyword>
<dbReference type="STRING" id="2010991.A0A3M2S223"/>
<dbReference type="InterPro" id="IPR007219">
    <property type="entry name" value="XnlR_reg_dom"/>
</dbReference>
<dbReference type="PROSITE" id="PS00463">
    <property type="entry name" value="ZN2_CY6_FUNGAL_1"/>
    <property type="match status" value="1"/>
</dbReference>
<dbReference type="GO" id="GO:0000435">
    <property type="term" value="P:positive regulation of transcription from RNA polymerase II promoter by galactose"/>
    <property type="evidence" value="ECO:0007669"/>
    <property type="project" value="TreeGrafter"/>
</dbReference>
<organism evidence="8 9">
    <name type="scientific">Fusarium kuroshium</name>
    <dbReference type="NCBI Taxonomy" id="2010991"/>
    <lineage>
        <taxon>Eukaryota</taxon>
        <taxon>Fungi</taxon>
        <taxon>Dikarya</taxon>
        <taxon>Ascomycota</taxon>
        <taxon>Pezizomycotina</taxon>
        <taxon>Sordariomycetes</taxon>
        <taxon>Hypocreomycetidae</taxon>
        <taxon>Hypocreales</taxon>
        <taxon>Nectriaceae</taxon>
        <taxon>Fusarium</taxon>
        <taxon>Fusarium solani species complex</taxon>
    </lineage>
</organism>
<dbReference type="GO" id="GO:0008270">
    <property type="term" value="F:zinc ion binding"/>
    <property type="evidence" value="ECO:0007669"/>
    <property type="project" value="InterPro"/>
</dbReference>
<dbReference type="SUPFAM" id="SSF57701">
    <property type="entry name" value="Zn2/Cys6 DNA-binding domain"/>
    <property type="match status" value="1"/>
</dbReference>
<dbReference type="InterPro" id="IPR036864">
    <property type="entry name" value="Zn2-C6_fun-type_DNA-bd_sf"/>
</dbReference>
<feature type="domain" description="Zn(2)-C6 fungal-type" evidence="7">
    <location>
        <begin position="27"/>
        <end position="58"/>
    </location>
</feature>
<keyword evidence="4" id="KW-0804">Transcription</keyword>
<dbReference type="InterPro" id="IPR001138">
    <property type="entry name" value="Zn2Cys6_DnaBD"/>
</dbReference>
<dbReference type="GO" id="GO:0006351">
    <property type="term" value="P:DNA-templated transcription"/>
    <property type="evidence" value="ECO:0007669"/>
    <property type="project" value="InterPro"/>
</dbReference>
<dbReference type="GO" id="GO:0005634">
    <property type="term" value="C:nucleus"/>
    <property type="evidence" value="ECO:0007669"/>
    <property type="project" value="TreeGrafter"/>
</dbReference>
<dbReference type="CDD" id="cd00067">
    <property type="entry name" value="GAL4"/>
    <property type="match status" value="1"/>
</dbReference>
<evidence type="ECO:0000313" key="9">
    <source>
        <dbReference type="Proteomes" id="UP000277212"/>
    </source>
</evidence>
<dbReference type="Pfam" id="PF04082">
    <property type="entry name" value="Fungal_trans"/>
    <property type="match status" value="1"/>
</dbReference>
<evidence type="ECO:0000256" key="6">
    <source>
        <dbReference type="SAM" id="MobiDB-lite"/>
    </source>
</evidence>
<dbReference type="Gene3D" id="4.10.240.10">
    <property type="entry name" value="Zn(2)-C6 fungal-type DNA-binding domain"/>
    <property type="match status" value="1"/>
</dbReference>
<accession>A0A3M2S223</accession>
<feature type="compositionally biased region" description="Polar residues" evidence="6">
    <location>
        <begin position="1"/>
        <end position="12"/>
    </location>
</feature>
<evidence type="ECO:0000259" key="7">
    <source>
        <dbReference type="PROSITE" id="PS50048"/>
    </source>
</evidence>
<evidence type="ECO:0000256" key="5">
    <source>
        <dbReference type="ARBA" id="ARBA00023242"/>
    </source>
</evidence>
<dbReference type="GO" id="GO:0000981">
    <property type="term" value="F:DNA-binding transcription factor activity, RNA polymerase II-specific"/>
    <property type="evidence" value="ECO:0007669"/>
    <property type="project" value="InterPro"/>
</dbReference>
<keyword evidence="5" id="KW-0539">Nucleus</keyword>
<dbReference type="EMBL" id="NKUJ01000163">
    <property type="protein sequence ID" value="RMJ11587.1"/>
    <property type="molecule type" value="Genomic_DNA"/>
</dbReference>
<gene>
    <name evidence="8" type="ORF">CDV36_008796</name>
</gene>
<comment type="caution">
    <text evidence="8">The sequence shown here is derived from an EMBL/GenBank/DDBJ whole genome shotgun (WGS) entry which is preliminary data.</text>
</comment>
<keyword evidence="1" id="KW-0479">Metal-binding</keyword>
<proteinExistence type="predicted"/>
<dbReference type="Pfam" id="PF00172">
    <property type="entry name" value="Zn_clus"/>
    <property type="match status" value="1"/>
</dbReference>
<name>A0A3M2S223_9HYPO</name>
<keyword evidence="3" id="KW-0238">DNA-binding</keyword>
<evidence type="ECO:0000256" key="3">
    <source>
        <dbReference type="ARBA" id="ARBA00023125"/>
    </source>
</evidence>
<dbReference type="SMART" id="SM00066">
    <property type="entry name" value="GAL4"/>
    <property type="match status" value="1"/>
</dbReference>
<reference evidence="8 9" key="1">
    <citation type="submission" date="2017-06" db="EMBL/GenBank/DDBJ databases">
        <title>Comparative genomic analysis of Ambrosia Fusariam Clade fungi.</title>
        <authorList>
            <person name="Stajich J.E."/>
            <person name="Carrillo J."/>
            <person name="Kijimoto T."/>
            <person name="Eskalen A."/>
            <person name="O'Donnell K."/>
            <person name="Kasson M."/>
        </authorList>
    </citation>
    <scope>NUCLEOTIDE SEQUENCE [LARGE SCALE GENOMIC DNA]</scope>
    <source>
        <strain evidence="8">UCR3666</strain>
    </source>
</reference>
<keyword evidence="2" id="KW-0805">Transcription regulation</keyword>
<dbReference type="PANTHER" id="PTHR47424:SF3">
    <property type="entry name" value="REGULATORY PROTEIN GAL4"/>
    <property type="match status" value="1"/>
</dbReference>
<sequence length="887" mass="98115">MVPPASKTTADSPDSGAPRKRRRTALACEECRDRKRKCDGVKPICGACRTRAAPRCIWNQERNSKGWWSNSYVQELKSRVRELEDTQRLAGTINVHIPPSEDGLSGPIVLPESSPAVTFAVQIDRDGHDDALVERPRPGTDQSVSVPEEDVTDGTGAYHLGMPSPLESTAAAPIDNGTEETSAPWVDLSLGPPAAFVSPPKDHPEQEIDRLAAANTEAGQPAMNAMGVVVFIHSTTPQSSKHPSDYFGPSSTISLLREARSVIGRRNSGHTPWLLGDLDRASTNGDGTVTSTSERSPMSSVWLNYGSDKFHPMLGMNVPPRAEADRLVNLFWTYVHSLYPFLHWPSFYDRYLTLWTPQTSPQESRVACSMNGYYSTLNESLFHCMLNVVFALGVLHNTELNQQERDDISYTFFRRSKSLLGLDLLENGSTPLVQVLLLMGQYLQTRDITSSCWNIIGMAIRVAQGIGLHLQPEEREEGDPGNRQAGDQLEEEMRRRAWTGCVLLDRILSLTYGRPLMIHSGAAHKRLLLPSAIDDELLTRFPHSPGSQPSDMPSRVECYIHAIKLQDILGQVLTSFYHQGSEDEGASSQKAVDESQHKGISNAGLQKLLDVDGQLDAWNRNLPAHLQVDSYSTENSFLGGPRSKRSTIFCRQATVLKARYLYVRLILLRPSLSELCDSAQSSATDVSMRQSMLIKTGNLCASVAQELVHLITENSRSRAHLLPPPWYNVLYIHGCALVLLLSCLCLPKYNSVDQPSLMADWNRCLTFLREYQAQSQSASRCIRILELLEQEASSYNSGMHNPFTYTNDYHNDGVDQESRMIGGSLSSSEGYHSAVSGDLGHNLITGMDVTSAFSLGLGEEDDNWVNTDGLDWFSLAPFFEGTADIAS</sequence>
<dbReference type="SMART" id="SM00906">
    <property type="entry name" value="Fungal_trans"/>
    <property type="match status" value="1"/>
</dbReference>
<dbReference type="AlphaFoldDB" id="A0A3M2S223"/>
<evidence type="ECO:0000256" key="2">
    <source>
        <dbReference type="ARBA" id="ARBA00023015"/>
    </source>
</evidence>
<dbReference type="InterPro" id="IPR051127">
    <property type="entry name" value="Fungal_SecMet_Regulators"/>
</dbReference>
<dbReference type="PROSITE" id="PS50048">
    <property type="entry name" value="ZN2_CY6_FUNGAL_2"/>
    <property type="match status" value="1"/>
</dbReference>
<evidence type="ECO:0000256" key="4">
    <source>
        <dbReference type="ARBA" id="ARBA00023163"/>
    </source>
</evidence>
<dbReference type="PANTHER" id="PTHR47424">
    <property type="entry name" value="REGULATORY PROTEIN GAL4"/>
    <property type="match status" value="1"/>
</dbReference>
<feature type="region of interest" description="Disordered" evidence="6">
    <location>
        <begin position="1"/>
        <end position="24"/>
    </location>
</feature>
<evidence type="ECO:0000313" key="8">
    <source>
        <dbReference type="EMBL" id="RMJ11587.1"/>
    </source>
</evidence>